<keyword evidence="4" id="KW-0175">Coiled coil</keyword>
<evidence type="ECO:0000256" key="1">
    <source>
        <dbReference type="ARBA" id="ARBA00022574"/>
    </source>
</evidence>
<dbReference type="GO" id="GO:0016301">
    <property type="term" value="F:kinase activity"/>
    <property type="evidence" value="ECO:0007669"/>
    <property type="project" value="UniProtKB-KW"/>
</dbReference>
<dbReference type="Gene3D" id="2.130.10.10">
    <property type="entry name" value="YVTN repeat-like/Quinoprotein amine dehydrogenase"/>
    <property type="match status" value="1"/>
</dbReference>
<keyword evidence="5" id="KW-0812">Transmembrane</keyword>
<reference evidence="6" key="1">
    <citation type="submission" date="2020-09" db="EMBL/GenBank/DDBJ databases">
        <title>Genome-Enabled Discovery of Anthraquinone Biosynthesis in Senna tora.</title>
        <authorList>
            <person name="Kang S.-H."/>
            <person name="Pandey R.P."/>
            <person name="Lee C.-M."/>
            <person name="Sim J.-S."/>
            <person name="Jeong J.-T."/>
            <person name="Choi B.-S."/>
            <person name="Jung M."/>
            <person name="Ginzburg D."/>
            <person name="Zhao K."/>
            <person name="Won S.Y."/>
            <person name="Oh T.-J."/>
            <person name="Yu Y."/>
            <person name="Kim N.-H."/>
            <person name="Lee O.R."/>
            <person name="Lee T.-H."/>
            <person name="Bashyal P."/>
            <person name="Kim T.-S."/>
            <person name="Lee W.-H."/>
            <person name="Kawkins C."/>
            <person name="Kim C.-K."/>
            <person name="Kim J.S."/>
            <person name="Ahn B.O."/>
            <person name="Rhee S.Y."/>
            <person name="Sohng J.K."/>
        </authorList>
    </citation>
    <scope>NUCLEOTIDE SEQUENCE</scope>
    <source>
        <tissue evidence="6">Leaf</tissue>
    </source>
</reference>
<dbReference type="InterPro" id="IPR019775">
    <property type="entry name" value="WD40_repeat_CS"/>
</dbReference>
<evidence type="ECO:0000256" key="3">
    <source>
        <dbReference type="PROSITE-ProRule" id="PRU00221"/>
    </source>
</evidence>
<keyword evidence="1 3" id="KW-0853">WD repeat</keyword>
<gene>
    <name evidence="6" type="ORF">G2W53_040852</name>
</gene>
<dbReference type="PROSITE" id="PS00678">
    <property type="entry name" value="WD_REPEATS_1"/>
    <property type="match status" value="1"/>
</dbReference>
<dbReference type="Pfam" id="PF00400">
    <property type="entry name" value="WD40"/>
    <property type="match status" value="4"/>
</dbReference>
<dbReference type="SMART" id="SM00320">
    <property type="entry name" value="WD40"/>
    <property type="match status" value="5"/>
</dbReference>
<organism evidence="6 7">
    <name type="scientific">Senna tora</name>
    <dbReference type="NCBI Taxonomy" id="362788"/>
    <lineage>
        <taxon>Eukaryota</taxon>
        <taxon>Viridiplantae</taxon>
        <taxon>Streptophyta</taxon>
        <taxon>Embryophyta</taxon>
        <taxon>Tracheophyta</taxon>
        <taxon>Spermatophyta</taxon>
        <taxon>Magnoliopsida</taxon>
        <taxon>eudicotyledons</taxon>
        <taxon>Gunneridae</taxon>
        <taxon>Pentapetalae</taxon>
        <taxon>rosids</taxon>
        <taxon>fabids</taxon>
        <taxon>Fabales</taxon>
        <taxon>Fabaceae</taxon>
        <taxon>Caesalpinioideae</taxon>
        <taxon>Cassia clade</taxon>
        <taxon>Senna</taxon>
    </lineage>
</organism>
<dbReference type="InterPro" id="IPR036322">
    <property type="entry name" value="WD40_repeat_dom_sf"/>
</dbReference>
<sequence length="582" mass="64239">MGRLYPQDTSIGKYANDLHGRIFGAPYVGKKPHQDDGLHDSSKIAAFDFDGCLAENNYVKRWASLNLILGSLCRRFFLPSSTVFHNSEGHRASISFLLLEFAVAVAVVVPGEARRGPVPLPCRRTSAFFSPSSILGLSVCLLLLLGFYYLLLMMSLVAGSYERFIWGFKLKPLAHNSDETLTLTPIFSYPSHLSQIKTVAISGPVVASGGTDDTIHLYDLTASTSLGSLHDHSASITSLSFYTPPNLNFPRNLISAAADGSVCIYDADSFVHLKTISAHRKDVNDLTLHPSGKLALTVGRDECLAMMNLVRGRRSFYCRLGREASLVKFNLSGDKFFMAMEEKVSLHEAEDARLLFEFENQKRILCIEPGENGLLYTGGEDRNITAWDTNSGKVAYCIEDAHNSRVKGIVVLTKSDDSSSVDDPYLVASASSDGVIRVWDVRRASREKLNPLAEVKTKSRLTCLAGSSLKKYLLPPICRQDFGSEELQLIRLRDPSSSGVIKHLEPETDSSSSEAEEGEFLNEASIISFFNNEEGLLIEQLEKEYDEQERDQKRRLDDGLEGVASLLEMGGSEGDIMAPFFT</sequence>
<evidence type="ECO:0000313" key="6">
    <source>
        <dbReference type="EMBL" id="KAF7801741.1"/>
    </source>
</evidence>
<proteinExistence type="predicted"/>
<protein>
    <submittedName>
        <fullName evidence="6">p21-activated protein kinase-interacting protein 1-like</fullName>
    </submittedName>
</protein>
<feature type="repeat" description="WD" evidence="3">
    <location>
        <begin position="426"/>
        <end position="449"/>
    </location>
</feature>
<dbReference type="PANTHER" id="PTHR44675">
    <property type="entry name" value="PAK1 INTERACTING PROTEIN 1"/>
    <property type="match status" value="1"/>
</dbReference>
<dbReference type="InterPro" id="IPR015943">
    <property type="entry name" value="WD40/YVTN_repeat-like_dom_sf"/>
</dbReference>
<feature type="transmembrane region" description="Helical" evidence="5">
    <location>
        <begin position="133"/>
        <end position="161"/>
    </location>
</feature>
<dbReference type="InterPro" id="IPR001680">
    <property type="entry name" value="WD40_rpt"/>
</dbReference>
<evidence type="ECO:0000313" key="7">
    <source>
        <dbReference type="Proteomes" id="UP000634136"/>
    </source>
</evidence>
<evidence type="ECO:0000256" key="2">
    <source>
        <dbReference type="ARBA" id="ARBA00022737"/>
    </source>
</evidence>
<dbReference type="AlphaFoldDB" id="A0A834W0U6"/>
<keyword evidence="6" id="KW-0808">Transferase</keyword>
<keyword evidence="2" id="KW-0677">Repeat</keyword>
<keyword evidence="5" id="KW-1133">Transmembrane helix</keyword>
<dbReference type="PANTHER" id="PTHR44675:SF1">
    <property type="entry name" value="P21-ACTIVATED PROTEIN KINASE-INTERACTING PROTEIN 1"/>
    <property type="match status" value="1"/>
</dbReference>
<accession>A0A834W0U6</accession>
<dbReference type="EMBL" id="JAAIUW010000013">
    <property type="protein sequence ID" value="KAF7801741.1"/>
    <property type="molecule type" value="Genomic_DNA"/>
</dbReference>
<evidence type="ECO:0000256" key="5">
    <source>
        <dbReference type="SAM" id="Phobius"/>
    </source>
</evidence>
<dbReference type="InterPro" id="IPR051959">
    <property type="entry name" value="PAK1-Kinase_Regulator"/>
</dbReference>
<keyword evidence="5" id="KW-0472">Membrane</keyword>
<dbReference type="SUPFAM" id="SSF50978">
    <property type="entry name" value="WD40 repeat-like"/>
    <property type="match status" value="1"/>
</dbReference>
<name>A0A834W0U6_9FABA</name>
<feature type="coiled-coil region" evidence="4">
    <location>
        <begin position="531"/>
        <end position="558"/>
    </location>
</feature>
<evidence type="ECO:0000256" key="4">
    <source>
        <dbReference type="SAM" id="Coils"/>
    </source>
</evidence>
<keyword evidence="7" id="KW-1185">Reference proteome</keyword>
<comment type="caution">
    <text evidence="6">The sequence shown here is derived from an EMBL/GenBank/DDBJ whole genome shotgun (WGS) entry which is preliminary data.</text>
</comment>
<keyword evidence="6" id="KW-0418">Kinase</keyword>
<dbReference type="OrthoDB" id="308449at2759"/>
<dbReference type="PROSITE" id="PS50082">
    <property type="entry name" value="WD_REPEATS_2"/>
    <property type="match status" value="1"/>
</dbReference>
<dbReference type="Proteomes" id="UP000634136">
    <property type="component" value="Unassembled WGS sequence"/>
</dbReference>